<dbReference type="AlphaFoldDB" id="A0A4R5LME5"/>
<reference evidence="2 3" key="1">
    <citation type="submission" date="2019-03" db="EMBL/GenBank/DDBJ databases">
        <title>Paraburkholderia sp. isolated from native Mimosa gymnas in Guartela State Park, Brazil.</title>
        <authorList>
            <person name="Paulitsch F."/>
            <person name="Hungria M."/>
            <person name="Delamuta J.R.M."/>
            <person name="Ribeiro R.A."/>
            <person name="Dall'Agnol R."/>
            <person name="Silva J.S.B."/>
        </authorList>
    </citation>
    <scope>NUCLEOTIDE SEQUENCE [LARGE SCALE GENOMIC DNA]</scope>
    <source>
        <strain evidence="2 3">CNPSo 3008</strain>
    </source>
</reference>
<evidence type="ECO:0000313" key="2">
    <source>
        <dbReference type="EMBL" id="TDG11050.1"/>
    </source>
</evidence>
<keyword evidence="1" id="KW-0732">Signal</keyword>
<comment type="caution">
    <text evidence="2">The sequence shown here is derived from an EMBL/GenBank/DDBJ whole genome shotgun (WGS) entry which is preliminary data.</text>
</comment>
<gene>
    <name evidence="2" type="ORF">E1N52_02025</name>
</gene>
<dbReference type="OrthoDB" id="5573113at2"/>
<dbReference type="GO" id="GO:0016740">
    <property type="term" value="F:transferase activity"/>
    <property type="evidence" value="ECO:0007669"/>
    <property type="project" value="UniProtKB-KW"/>
</dbReference>
<proteinExistence type="predicted"/>
<dbReference type="EMBL" id="SMOD01000001">
    <property type="protein sequence ID" value="TDG11050.1"/>
    <property type="molecule type" value="Genomic_DNA"/>
</dbReference>
<evidence type="ECO:0000256" key="1">
    <source>
        <dbReference type="SAM" id="SignalP"/>
    </source>
</evidence>
<feature type="chain" id="PRO_5020236644" evidence="1">
    <location>
        <begin position="32"/>
        <end position="186"/>
    </location>
</feature>
<accession>A0A4R5LME5</accession>
<name>A0A4R5LME5_9BURK</name>
<keyword evidence="2" id="KW-0808">Transferase</keyword>
<dbReference type="Proteomes" id="UP000295606">
    <property type="component" value="Unassembled WGS sequence"/>
</dbReference>
<evidence type="ECO:0000313" key="3">
    <source>
        <dbReference type="Proteomes" id="UP000295606"/>
    </source>
</evidence>
<sequence>MKRLSVLAIVAIVAPTAVLFGAALLSSPAIADVTARQEDVAQRGAEVMPFSLAATTHIFTKTADGGVQQVITKRHDPKQAALIREHLAMIARQFSAGDFEAPEQIHGNDMPGIAALQTAQPGELKIQYRDLPDGGEIVYRTHEPRLVAALHTWFDAQLSDHGHDAMAGHDAGMMHHHHSMDSAAAE</sequence>
<protein>
    <submittedName>
        <fullName evidence="2">Aspartate carbamoyltransferase</fullName>
    </submittedName>
</protein>
<dbReference type="RefSeq" id="WP_133179698.1">
    <property type="nucleotide sequence ID" value="NZ_SMOD01000001.1"/>
</dbReference>
<feature type="signal peptide" evidence="1">
    <location>
        <begin position="1"/>
        <end position="31"/>
    </location>
</feature>
<organism evidence="2 3">
    <name type="scientific">Paraburkholderia guartelaensis</name>
    <dbReference type="NCBI Taxonomy" id="2546446"/>
    <lineage>
        <taxon>Bacteria</taxon>
        <taxon>Pseudomonadati</taxon>
        <taxon>Pseudomonadota</taxon>
        <taxon>Betaproteobacteria</taxon>
        <taxon>Burkholderiales</taxon>
        <taxon>Burkholderiaceae</taxon>
        <taxon>Paraburkholderia</taxon>
    </lineage>
</organism>